<evidence type="ECO:0008006" key="4">
    <source>
        <dbReference type="Google" id="ProtNLM"/>
    </source>
</evidence>
<dbReference type="Proteomes" id="UP000704068">
    <property type="component" value="Unassembled WGS sequence"/>
</dbReference>
<protein>
    <recommendedName>
        <fullName evidence="4">DUF4373 domain-containing protein</fullName>
    </recommendedName>
</protein>
<evidence type="ECO:0000313" key="2">
    <source>
        <dbReference type="EMBL" id="MBF0969486.1"/>
    </source>
</evidence>
<feature type="compositionally biased region" description="Basic and acidic residues" evidence="1">
    <location>
        <begin position="132"/>
        <end position="145"/>
    </location>
</feature>
<evidence type="ECO:0000313" key="3">
    <source>
        <dbReference type="Proteomes" id="UP000704068"/>
    </source>
</evidence>
<feature type="compositionally biased region" description="Polar residues" evidence="1">
    <location>
        <begin position="249"/>
        <end position="274"/>
    </location>
</feature>
<feature type="compositionally biased region" description="Pro residues" evidence="1">
    <location>
        <begin position="146"/>
        <end position="163"/>
    </location>
</feature>
<feature type="compositionally biased region" description="Polar residues" evidence="1">
    <location>
        <begin position="118"/>
        <end position="129"/>
    </location>
</feature>
<proteinExistence type="predicted"/>
<dbReference type="RefSeq" id="WP_303762416.1">
    <property type="nucleotide sequence ID" value="NZ_JABZGR010000001.1"/>
</dbReference>
<feature type="region of interest" description="Disordered" evidence="1">
    <location>
        <begin position="245"/>
        <end position="292"/>
    </location>
</feature>
<reference evidence="2" key="1">
    <citation type="submission" date="2020-04" db="EMBL/GenBank/DDBJ databases">
        <title>Deep metagenomics examines the oral microbiome during advanced dental caries in children, revealing novel taxa and co-occurrences with host molecules.</title>
        <authorList>
            <person name="Baker J.L."/>
            <person name="Morton J.T."/>
            <person name="Dinis M."/>
            <person name="Alvarez R."/>
            <person name="Tran N.C."/>
            <person name="Knight R."/>
            <person name="Edlund A."/>
        </authorList>
    </citation>
    <scope>NUCLEOTIDE SEQUENCE</scope>
    <source>
        <strain evidence="2">JCVI_34_bin.1</strain>
    </source>
</reference>
<feature type="compositionally biased region" description="Basic and acidic residues" evidence="1">
    <location>
        <begin position="106"/>
        <end position="115"/>
    </location>
</feature>
<name>A0A929RVJ1_9BACT</name>
<feature type="compositionally biased region" description="Basic and acidic residues" evidence="1">
    <location>
        <begin position="282"/>
        <end position="292"/>
    </location>
</feature>
<dbReference type="AlphaFoldDB" id="A0A929RVJ1"/>
<evidence type="ECO:0000256" key="1">
    <source>
        <dbReference type="SAM" id="MobiDB-lite"/>
    </source>
</evidence>
<organism evidence="2 3">
    <name type="scientific">Alloprevotella tannerae</name>
    <dbReference type="NCBI Taxonomy" id="76122"/>
    <lineage>
        <taxon>Bacteria</taxon>
        <taxon>Pseudomonadati</taxon>
        <taxon>Bacteroidota</taxon>
        <taxon>Bacteroidia</taxon>
        <taxon>Bacteroidales</taxon>
        <taxon>Prevotellaceae</taxon>
        <taxon>Alloprevotella</taxon>
    </lineage>
</organism>
<dbReference type="EMBL" id="JABZGR010000001">
    <property type="protein sequence ID" value="MBF0969486.1"/>
    <property type="molecule type" value="Genomic_DNA"/>
</dbReference>
<accession>A0A929RVJ1</accession>
<feature type="region of interest" description="Disordered" evidence="1">
    <location>
        <begin position="106"/>
        <end position="172"/>
    </location>
</feature>
<sequence>MAKKRKISPMPFSTSDWLRCPELKVLDADVRGLWMDMLCYMWESTERGVMLKPNSDPMSKDEVSRLLGVDASGSYDWIDKLIDNQVCSVRADGAIFSRRMVRDHAISQKRSEAGRKGGNTTRSRITTQAEPVEVKPVFKDQELPKDPPVQDPPEEQFPPPPEPTPEEKAKAAKARKYKYADYVSLTRDEYSKLVEQYSEEDAKGMITLLDNYKGQTGKRYKSDYRAILNWVVSAYFERKSKGIYDNQRQKNNTAAGYGNNQSIPGGKASATQPGKVQESSDDAQKDYSERFI</sequence>
<comment type="caution">
    <text evidence="2">The sequence shown here is derived from an EMBL/GenBank/DDBJ whole genome shotgun (WGS) entry which is preliminary data.</text>
</comment>
<gene>
    <name evidence="2" type="ORF">HXK21_00375</name>
</gene>